<dbReference type="InterPro" id="IPR003156">
    <property type="entry name" value="DHHA1_dom"/>
</dbReference>
<dbReference type="GO" id="GO:0003676">
    <property type="term" value="F:nucleic acid binding"/>
    <property type="evidence" value="ECO:0007669"/>
    <property type="project" value="InterPro"/>
</dbReference>
<proteinExistence type="predicted"/>
<feature type="domain" description="DHHA1" evidence="2">
    <location>
        <begin position="229"/>
        <end position="304"/>
    </location>
</feature>
<gene>
    <name evidence="3" type="ORF">C6B37_01775</name>
</gene>
<dbReference type="SUPFAM" id="SSF64182">
    <property type="entry name" value="DHH phosphoesterases"/>
    <property type="match status" value="1"/>
</dbReference>
<accession>A0A2S8NU78</accession>
<dbReference type="AlphaFoldDB" id="A0A2S8NU78"/>
<evidence type="ECO:0000313" key="4">
    <source>
        <dbReference type="Proteomes" id="UP000238672"/>
    </source>
</evidence>
<organism evidence="3 4">
    <name type="scientific">Candidatus Phytoplasma phoenicium</name>
    <dbReference type="NCBI Taxonomy" id="198422"/>
    <lineage>
        <taxon>Bacteria</taxon>
        <taxon>Bacillati</taxon>
        <taxon>Mycoplasmatota</taxon>
        <taxon>Mollicutes</taxon>
        <taxon>Acholeplasmatales</taxon>
        <taxon>Acholeplasmataceae</taxon>
        <taxon>Candidatus Phytoplasma</taxon>
        <taxon>16SrIX (Pigeon pea witches'-broom group)</taxon>
    </lineage>
</organism>
<dbReference type="Proteomes" id="UP000238672">
    <property type="component" value="Unassembled WGS sequence"/>
</dbReference>
<evidence type="ECO:0000259" key="2">
    <source>
        <dbReference type="Pfam" id="PF02272"/>
    </source>
</evidence>
<dbReference type="Gene3D" id="3.90.1640.10">
    <property type="entry name" value="inorganic pyrophosphatase (n-terminal core)"/>
    <property type="match status" value="1"/>
</dbReference>
<dbReference type="EMBL" id="PUUG01000052">
    <property type="protein sequence ID" value="PQP79495.1"/>
    <property type="molecule type" value="Genomic_DNA"/>
</dbReference>
<dbReference type="Gene3D" id="3.10.310.30">
    <property type="match status" value="1"/>
</dbReference>
<feature type="domain" description="DDH" evidence="1">
    <location>
        <begin position="14"/>
        <end position="131"/>
    </location>
</feature>
<evidence type="ECO:0000313" key="3">
    <source>
        <dbReference type="EMBL" id="PQP79495.1"/>
    </source>
</evidence>
<dbReference type="Pfam" id="PF01368">
    <property type="entry name" value="DHH"/>
    <property type="match status" value="1"/>
</dbReference>
<keyword evidence="4" id="KW-1185">Reference proteome</keyword>
<evidence type="ECO:0000259" key="1">
    <source>
        <dbReference type="Pfam" id="PF01368"/>
    </source>
</evidence>
<name>A0A2S8NU78_9MOLU</name>
<dbReference type="Pfam" id="PF02272">
    <property type="entry name" value="DHHA1"/>
    <property type="match status" value="1"/>
</dbReference>
<reference evidence="3 4" key="1">
    <citation type="submission" date="2018-02" db="EMBL/GenBank/DDBJ databases">
        <title>Metagenomics reveals mixed infection of spiroplasma and phytoplasma in chicory.</title>
        <authorList>
            <person name="Polano C."/>
            <person name="Moruzzi S."/>
            <person name="Ermacora P."/>
            <person name="Ferrini F."/>
            <person name="Martini M."/>
            <person name="Firrao G."/>
        </authorList>
    </citation>
    <scope>NUCLEOTIDE SEQUENCE [LARGE SCALE GENOMIC DNA]</scope>
    <source>
        <strain evidence="3 4">ChiP</strain>
    </source>
</reference>
<dbReference type="InterPro" id="IPR001667">
    <property type="entry name" value="DDH_dom"/>
</dbReference>
<comment type="caution">
    <text evidence="3">The sequence shown here is derived from an EMBL/GenBank/DDBJ whole genome shotgun (WGS) entry which is preliminary data.</text>
</comment>
<dbReference type="InterPro" id="IPR038763">
    <property type="entry name" value="DHH_sf"/>
</dbReference>
<sequence>MKYIKEQINKFDTIIVHGHKRPDGDCYGSQLGLKDIILTSYPHKKVYVVGETNPNLEFLGKMDVISDELYKKALVFIVDCGKSRIISDQRYKLGQMVIRIDHHLLVETIGHHEWIDSSFSSCSEMIFHLKEKCDLQLSLKGAIPIYIGMASDTGLFRFQRVNSETFRVVSQLLKNYHFNVFEIDQKINKTNINMLKFQGYVCNNFQAEKGLLYIKINDEIVEELNLSIEEIFSKVNILSNIKDYPVWAFIKKITANEWKISIRSAGPQISQIAQQFGGGGHQYACGVIATSEEQVDEIIRLIQKSTVEFNRKIK</sequence>
<protein>
    <submittedName>
        <fullName evidence="3">Bifunctional oligoribonuclease/PAP phosphatase NrnA</fullName>
    </submittedName>
</protein>
<dbReference type="InterPro" id="IPR051319">
    <property type="entry name" value="Oligoribo/pAp-PDE_c-di-AMP_PDE"/>
</dbReference>
<dbReference type="PANTHER" id="PTHR47618:SF1">
    <property type="entry name" value="BIFUNCTIONAL OLIGORIBONUCLEASE AND PAP PHOSPHATASE NRNA"/>
    <property type="match status" value="1"/>
</dbReference>
<dbReference type="PANTHER" id="PTHR47618">
    <property type="entry name" value="BIFUNCTIONAL OLIGORIBONUCLEASE AND PAP PHOSPHATASE NRNA"/>
    <property type="match status" value="1"/>
</dbReference>